<keyword evidence="1" id="KW-0732">Signal</keyword>
<evidence type="ECO:0000313" key="3">
    <source>
        <dbReference type="Proteomes" id="UP000053766"/>
    </source>
</evidence>
<organism evidence="2 3">
    <name type="scientific">Dictyocaulus viviparus</name>
    <name type="common">Bovine lungworm</name>
    <dbReference type="NCBI Taxonomy" id="29172"/>
    <lineage>
        <taxon>Eukaryota</taxon>
        <taxon>Metazoa</taxon>
        <taxon>Ecdysozoa</taxon>
        <taxon>Nematoda</taxon>
        <taxon>Chromadorea</taxon>
        <taxon>Rhabditida</taxon>
        <taxon>Rhabditina</taxon>
        <taxon>Rhabditomorpha</taxon>
        <taxon>Strongyloidea</taxon>
        <taxon>Metastrongylidae</taxon>
        <taxon>Dictyocaulus</taxon>
    </lineage>
</organism>
<dbReference type="OrthoDB" id="10042652at2759"/>
<sequence>MPPAWLVTVLCLFVGALLWFLESKNIYHFDTIFSARRHAEGSVVDVYRDDESVSTILSDQTRFTSSHRLASDSPPAQRCPSIASEIFFPSDVYQKNTANCISAELYFPMNVYQKALRF</sequence>
<feature type="signal peptide" evidence="1">
    <location>
        <begin position="1"/>
        <end position="23"/>
    </location>
</feature>
<keyword evidence="3" id="KW-1185">Reference proteome</keyword>
<accession>A0A0D8Y2W0</accession>
<reference evidence="2 3" key="1">
    <citation type="submission" date="2013-11" db="EMBL/GenBank/DDBJ databases">
        <title>Draft genome of the bovine lungworm Dictyocaulus viviparus.</title>
        <authorList>
            <person name="Mitreva M."/>
        </authorList>
    </citation>
    <scope>NUCLEOTIDE SEQUENCE [LARGE SCALE GENOMIC DNA]</scope>
    <source>
        <strain evidence="2 3">HannoverDv2000</strain>
    </source>
</reference>
<dbReference type="Proteomes" id="UP000053766">
    <property type="component" value="Unassembled WGS sequence"/>
</dbReference>
<evidence type="ECO:0000313" key="2">
    <source>
        <dbReference type="EMBL" id="KJH50354.1"/>
    </source>
</evidence>
<name>A0A0D8Y2W0_DICVI</name>
<evidence type="ECO:0000256" key="1">
    <source>
        <dbReference type="SAM" id="SignalP"/>
    </source>
</evidence>
<evidence type="ECO:0008006" key="4">
    <source>
        <dbReference type="Google" id="ProtNLM"/>
    </source>
</evidence>
<dbReference type="AlphaFoldDB" id="A0A0D8Y2W0"/>
<protein>
    <recommendedName>
        <fullName evidence="4">Secreted protein</fullName>
    </recommendedName>
</protein>
<proteinExistence type="predicted"/>
<gene>
    <name evidence="2" type="ORF">DICVIV_03482</name>
</gene>
<reference evidence="3" key="2">
    <citation type="journal article" date="2016" name="Sci. Rep.">
        <title>Dictyocaulus viviparus genome, variome and transcriptome elucidate lungworm biology and support future intervention.</title>
        <authorList>
            <person name="McNulty S.N."/>
            <person name="Strube C."/>
            <person name="Rosa B.A."/>
            <person name="Martin J.C."/>
            <person name="Tyagi R."/>
            <person name="Choi Y.J."/>
            <person name="Wang Q."/>
            <person name="Hallsworth Pepin K."/>
            <person name="Zhang X."/>
            <person name="Ozersky P."/>
            <person name="Wilson R.K."/>
            <person name="Sternberg P.W."/>
            <person name="Gasser R.B."/>
            <person name="Mitreva M."/>
        </authorList>
    </citation>
    <scope>NUCLEOTIDE SEQUENCE [LARGE SCALE GENOMIC DNA]</scope>
    <source>
        <strain evidence="3">HannoverDv2000</strain>
    </source>
</reference>
<feature type="chain" id="PRO_5002336340" description="Secreted protein" evidence="1">
    <location>
        <begin position="24"/>
        <end position="118"/>
    </location>
</feature>
<dbReference type="EMBL" id="KN716208">
    <property type="protein sequence ID" value="KJH50354.1"/>
    <property type="molecule type" value="Genomic_DNA"/>
</dbReference>